<dbReference type="Pfam" id="PF08718">
    <property type="entry name" value="GLTP"/>
    <property type="match status" value="1"/>
</dbReference>
<dbReference type="OrthoDB" id="205255at2759"/>
<dbReference type="Gene3D" id="1.10.3520.10">
    <property type="entry name" value="Glycolipid transfer protein"/>
    <property type="match status" value="1"/>
</dbReference>
<dbReference type="GO" id="GO:1902387">
    <property type="term" value="F:ceramide 1-phosphate binding"/>
    <property type="evidence" value="ECO:0007669"/>
    <property type="project" value="TreeGrafter"/>
</dbReference>
<dbReference type="InParanoid" id="G8JWN2"/>
<dbReference type="EMBL" id="CP002503">
    <property type="protein sequence ID" value="AET41247.1"/>
    <property type="molecule type" value="Genomic_DNA"/>
</dbReference>
<dbReference type="InterPro" id="IPR014830">
    <property type="entry name" value="Glycolipid_transfer_prot_dom"/>
</dbReference>
<dbReference type="OMA" id="EMHGAEW"/>
<keyword evidence="4" id="KW-1185">Reference proteome</keyword>
<keyword evidence="1" id="KW-0813">Transport</keyword>
<dbReference type="InterPro" id="IPR036497">
    <property type="entry name" value="GLTP_sf"/>
</dbReference>
<dbReference type="RefSeq" id="XP_003648064.1">
    <property type="nucleotide sequence ID" value="XM_003648016.1"/>
</dbReference>
<evidence type="ECO:0000313" key="4">
    <source>
        <dbReference type="Proteomes" id="UP000006790"/>
    </source>
</evidence>
<gene>
    <name evidence="3" type="ordered locus">Ecym_7424</name>
</gene>
<dbReference type="FunFam" id="1.10.3520.10:FF:000001">
    <property type="entry name" value="Pleckstrin domain-containing family A member 8"/>
    <property type="match status" value="1"/>
</dbReference>
<dbReference type="GO" id="GO:1902388">
    <property type="term" value="F:ceramide 1-phosphate transfer activity"/>
    <property type="evidence" value="ECO:0007669"/>
    <property type="project" value="TreeGrafter"/>
</dbReference>
<dbReference type="GO" id="GO:0005829">
    <property type="term" value="C:cytosol"/>
    <property type="evidence" value="ECO:0007669"/>
    <property type="project" value="TreeGrafter"/>
</dbReference>
<dbReference type="eggNOG" id="KOG3221">
    <property type="taxonomic scope" value="Eukaryota"/>
</dbReference>
<evidence type="ECO:0000256" key="1">
    <source>
        <dbReference type="ARBA" id="ARBA00022448"/>
    </source>
</evidence>
<dbReference type="Proteomes" id="UP000006790">
    <property type="component" value="Chromosome 7"/>
</dbReference>
<dbReference type="SUPFAM" id="SSF110004">
    <property type="entry name" value="Glycolipid transfer protein, GLTP"/>
    <property type="match status" value="1"/>
</dbReference>
<dbReference type="HOGENOM" id="CLU_079400_0_0_1"/>
<protein>
    <recommendedName>
        <fullName evidence="2">Glycolipid transfer protein domain-containing protein</fullName>
    </recommendedName>
</protein>
<organism evidence="3 4">
    <name type="scientific">Eremothecium cymbalariae (strain CBS 270.75 / DBVPG 7215 / KCTC 17166 / NRRL Y-17582)</name>
    <name type="common">Yeast</name>
    <dbReference type="NCBI Taxonomy" id="931890"/>
    <lineage>
        <taxon>Eukaryota</taxon>
        <taxon>Fungi</taxon>
        <taxon>Dikarya</taxon>
        <taxon>Ascomycota</taxon>
        <taxon>Saccharomycotina</taxon>
        <taxon>Saccharomycetes</taxon>
        <taxon>Saccharomycetales</taxon>
        <taxon>Saccharomycetaceae</taxon>
        <taxon>Eremothecium</taxon>
    </lineage>
</organism>
<proteinExistence type="predicted"/>
<accession>G8JWN2</accession>
<name>G8JWN2_ERECY</name>
<dbReference type="GeneID" id="11471449"/>
<feature type="domain" description="Glycolipid transfer protein" evidence="2">
    <location>
        <begin position="23"/>
        <end position="161"/>
    </location>
</feature>
<dbReference type="STRING" id="931890.G8JWN2"/>
<sequence length="196" mass="22320">MSTFFDEIKRSFTEVLIDSSNNISTPDFLEAAEGLVKLFDLLGNAAFSVVQKDLNGNITKVRNRLKSHPSESLSLQELVLNESNQGKKTASEGLLWLTRGLQFTAQAIRETVDHPELEMTKTFTDAYGKTLVQYHGMLVRPIFKLTMKACPYRKDFFAKLGSDQEKVNKQLKDWLEALENIVSILMKFLSERCKHL</sequence>
<dbReference type="AlphaFoldDB" id="G8JWN2"/>
<dbReference type="KEGG" id="erc:Ecym_7424"/>
<evidence type="ECO:0000259" key="2">
    <source>
        <dbReference type="Pfam" id="PF08718"/>
    </source>
</evidence>
<dbReference type="GO" id="GO:0016020">
    <property type="term" value="C:membrane"/>
    <property type="evidence" value="ECO:0007669"/>
    <property type="project" value="TreeGrafter"/>
</dbReference>
<dbReference type="PANTHER" id="PTHR10219">
    <property type="entry name" value="GLYCOLIPID TRANSFER PROTEIN-RELATED"/>
    <property type="match status" value="1"/>
</dbReference>
<dbReference type="PANTHER" id="PTHR10219:SF25">
    <property type="entry name" value="PLECKSTRIN HOMOLOGY DOMAIN-CONTAINING FAMILY A MEMBER 8"/>
    <property type="match status" value="1"/>
</dbReference>
<evidence type="ECO:0000313" key="3">
    <source>
        <dbReference type="EMBL" id="AET41247.1"/>
    </source>
</evidence>
<reference evidence="4" key="1">
    <citation type="journal article" date="2012" name="G3 (Bethesda)">
        <title>Pichia sorbitophila, an interspecies yeast hybrid reveals early steps of genome resolution following polyploidization.</title>
        <authorList>
            <person name="Leh Louis V."/>
            <person name="Despons L."/>
            <person name="Friedrich A."/>
            <person name="Martin T."/>
            <person name="Durrens P."/>
            <person name="Casaregola S."/>
            <person name="Neuveglise C."/>
            <person name="Fairhead C."/>
            <person name="Marck C."/>
            <person name="Cruz J.A."/>
            <person name="Straub M.L."/>
            <person name="Kugler V."/>
            <person name="Sacerdot C."/>
            <person name="Uzunov Z."/>
            <person name="Thierry A."/>
            <person name="Weiss S."/>
            <person name="Bleykasten C."/>
            <person name="De Montigny J."/>
            <person name="Jacques N."/>
            <person name="Jung P."/>
            <person name="Lemaire M."/>
            <person name="Mallet S."/>
            <person name="Morel G."/>
            <person name="Richard G.F."/>
            <person name="Sarkar A."/>
            <person name="Savel G."/>
            <person name="Schacherer J."/>
            <person name="Seret M.L."/>
            <person name="Talla E."/>
            <person name="Samson G."/>
            <person name="Jubin C."/>
            <person name="Poulain J."/>
            <person name="Vacherie B."/>
            <person name="Barbe V."/>
            <person name="Pelletier E."/>
            <person name="Sherman D.J."/>
            <person name="Westhof E."/>
            <person name="Weissenbach J."/>
            <person name="Baret P.V."/>
            <person name="Wincker P."/>
            <person name="Gaillardin C."/>
            <person name="Dujon B."/>
            <person name="Souciet J.L."/>
        </authorList>
    </citation>
    <scope>NUCLEOTIDE SEQUENCE [LARGE SCALE GENOMIC DNA]</scope>
    <source>
        <strain evidence="4">CBS 270.75 / DBVPG 7215 / KCTC 17166 / NRRL Y-17582</strain>
    </source>
</reference>